<name>W6N619_CLOTY</name>
<dbReference type="FunFam" id="3.90.1560.10:FF:000001">
    <property type="entry name" value="Probable 2-phosphosulfolactate phosphatase"/>
    <property type="match status" value="1"/>
</dbReference>
<protein>
    <recommendedName>
        <fullName evidence="4 8">Probable 2-phosphosulfolactate phosphatase</fullName>
        <ecNumber evidence="3 8">3.1.3.71</ecNumber>
    </recommendedName>
</protein>
<gene>
    <name evidence="8" type="primary">comB</name>
    <name evidence="9" type="ORF">CTDIVETGP_1665</name>
</gene>
<dbReference type="InterPro" id="IPR005238">
    <property type="entry name" value="ComB-like"/>
</dbReference>
<organism evidence="9 10">
    <name type="scientific">Clostridium tyrobutyricum DIVETGP</name>
    <dbReference type="NCBI Taxonomy" id="1408889"/>
    <lineage>
        <taxon>Bacteria</taxon>
        <taxon>Bacillati</taxon>
        <taxon>Bacillota</taxon>
        <taxon>Clostridia</taxon>
        <taxon>Eubacteriales</taxon>
        <taxon>Clostridiaceae</taxon>
        <taxon>Clostridium</taxon>
    </lineage>
</organism>
<dbReference type="EMBL" id="CBXI010000029">
    <property type="protein sequence ID" value="CDL91595.1"/>
    <property type="molecule type" value="Genomic_DNA"/>
</dbReference>
<evidence type="ECO:0000256" key="6">
    <source>
        <dbReference type="ARBA" id="ARBA00022842"/>
    </source>
</evidence>
<evidence type="ECO:0000256" key="7">
    <source>
        <dbReference type="ARBA" id="ARBA00033711"/>
    </source>
</evidence>
<evidence type="ECO:0000256" key="8">
    <source>
        <dbReference type="HAMAP-Rule" id="MF_00490"/>
    </source>
</evidence>
<comment type="similarity">
    <text evidence="2 8">Belongs to the ComB family.</text>
</comment>
<accession>W6N619</accession>
<dbReference type="PANTHER" id="PTHR37311:SF1">
    <property type="entry name" value="2-PHOSPHOSULFOLACTATE PHOSPHATASE-RELATED"/>
    <property type="match status" value="1"/>
</dbReference>
<dbReference type="PANTHER" id="PTHR37311">
    <property type="entry name" value="2-PHOSPHOSULFOLACTATE PHOSPHATASE-RELATED"/>
    <property type="match status" value="1"/>
</dbReference>
<comment type="caution">
    <text evidence="9">The sequence shown here is derived from an EMBL/GenBank/DDBJ whole genome shotgun (WGS) entry which is preliminary data.</text>
</comment>
<keyword evidence="5 8" id="KW-0378">Hydrolase</keyword>
<dbReference type="NCBIfam" id="NF002055">
    <property type="entry name" value="PRK00886.1-4"/>
    <property type="match status" value="1"/>
</dbReference>
<proteinExistence type="inferred from homology"/>
<dbReference type="EC" id="3.1.3.71" evidence="3 8"/>
<keyword evidence="6 8" id="KW-0460">Magnesium</keyword>
<reference evidence="9 10" key="1">
    <citation type="journal article" date="2015" name="Genome Announc.">
        <title>Draft Genome Sequence of Clostridium tyrobutyricum Strain DIVETGP, Isolated from Cow's Milk for Grana Padano Production.</title>
        <authorList>
            <person name="Soggiu A."/>
            <person name="Piras C."/>
            <person name="Gaiarsa S."/>
            <person name="Sassera D."/>
            <person name="Roncada P."/>
            <person name="Bendixen E."/>
            <person name="Brasca M."/>
            <person name="Bonizzi L."/>
        </authorList>
    </citation>
    <scope>NUCLEOTIDE SEQUENCE [LARGE SCALE GENOMIC DNA]</scope>
    <source>
        <strain evidence="9 10">DIVETGP</strain>
    </source>
</reference>
<dbReference type="RefSeq" id="WP_017753176.1">
    <property type="nucleotide sequence ID" value="NZ_CBXI010000029.1"/>
</dbReference>
<evidence type="ECO:0000256" key="5">
    <source>
        <dbReference type="ARBA" id="ARBA00022801"/>
    </source>
</evidence>
<comment type="cofactor">
    <cofactor evidence="1 8">
        <name>Mg(2+)</name>
        <dbReference type="ChEBI" id="CHEBI:18420"/>
    </cofactor>
</comment>
<dbReference type="Pfam" id="PF04029">
    <property type="entry name" value="2-ph_phosp"/>
    <property type="match status" value="1"/>
</dbReference>
<dbReference type="OrthoDB" id="4913at2"/>
<dbReference type="Proteomes" id="UP000019482">
    <property type="component" value="Unassembled WGS sequence"/>
</dbReference>
<keyword evidence="10" id="KW-1185">Reference proteome</keyword>
<sequence>MNIDIIISADDIKEDKIKNKSVLVIDMLRATSVIITAINNGCKEVIPVLNIDEALDIVSSNRSKYILGGERNTVKIKGFDFSNSPFEYKTNVVKNKILVMTTTNGTKAIKNSITAKNILIGAMINAKAVASKLVGLNNDIVIVNAGTNGQFSIDDFICAGYIIENIMSITDSIITSDIATTAKYIYDNNKNIISFIKYAKHYKVIKNLKLDKDLEYCCQKDIVSIVPEYENGSIINKK</sequence>
<dbReference type="HAMAP" id="MF_00490">
    <property type="entry name" value="ComB"/>
    <property type="match status" value="1"/>
</dbReference>
<dbReference type="Gene3D" id="3.90.1560.10">
    <property type="entry name" value="ComB-like"/>
    <property type="match status" value="1"/>
</dbReference>
<dbReference type="InterPro" id="IPR036702">
    <property type="entry name" value="ComB-like_sf"/>
</dbReference>
<evidence type="ECO:0000256" key="2">
    <source>
        <dbReference type="ARBA" id="ARBA00009997"/>
    </source>
</evidence>
<dbReference type="GO" id="GO:0000287">
    <property type="term" value="F:magnesium ion binding"/>
    <property type="evidence" value="ECO:0007669"/>
    <property type="project" value="UniProtKB-UniRule"/>
</dbReference>
<evidence type="ECO:0000313" key="10">
    <source>
        <dbReference type="Proteomes" id="UP000019482"/>
    </source>
</evidence>
<evidence type="ECO:0000256" key="1">
    <source>
        <dbReference type="ARBA" id="ARBA00001946"/>
    </source>
</evidence>
<dbReference type="GO" id="GO:0050545">
    <property type="term" value="F:sulfopyruvate decarboxylase activity"/>
    <property type="evidence" value="ECO:0007669"/>
    <property type="project" value="TreeGrafter"/>
</dbReference>
<evidence type="ECO:0000256" key="3">
    <source>
        <dbReference type="ARBA" id="ARBA00012953"/>
    </source>
</evidence>
<evidence type="ECO:0000256" key="4">
    <source>
        <dbReference type="ARBA" id="ARBA00021948"/>
    </source>
</evidence>
<dbReference type="SUPFAM" id="SSF142823">
    <property type="entry name" value="ComB-like"/>
    <property type="match status" value="1"/>
</dbReference>
<comment type="catalytic activity">
    <reaction evidence="7 8">
        <text>(2R)-O-phospho-3-sulfolactate + H2O = (2R)-3-sulfolactate + phosphate</text>
        <dbReference type="Rhea" id="RHEA:23416"/>
        <dbReference type="ChEBI" id="CHEBI:15377"/>
        <dbReference type="ChEBI" id="CHEBI:15597"/>
        <dbReference type="ChEBI" id="CHEBI:43474"/>
        <dbReference type="ChEBI" id="CHEBI:58738"/>
        <dbReference type="EC" id="3.1.3.71"/>
    </reaction>
</comment>
<dbReference type="GeneID" id="29420836"/>
<dbReference type="GO" id="GO:0050532">
    <property type="term" value="F:2-phosphosulfolactate phosphatase activity"/>
    <property type="evidence" value="ECO:0007669"/>
    <property type="project" value="UniProtKB-UniRule"/>
</dbReference>
<evidence type="ECO:0000313" key="9">
    <source>
        <dbReference type="EMBL" id="CDL91595.1"/>
    </source>
</evidence>
<dbReference type="AlphaFoldDB" id="W6N619"/>